<dbReference type="Gene3D" id="1.10.510.10">
    <property type="entry name" value="Transferase(Phosphotransferase) domain 1"/>
    <property type="match status" value="1"/>
</dbReference>
<dbReference type="AlphaFoldDB" id="A0A068RQS0"/>
<dbReference type="InterPro" id="IPR017441">
    <property type="entry name" value="Protein_kinase_ATP_BS"/>
</dbReference>
<dbReference type="SMART" id="SM00220">
    <property type="entry name" value="S_TKc"/>
    <property type="match status" value="1"/>
</dbReference>
<feature type="domain" description="Protein kinase" evidence="7">
    <location>
        <begin position="31"/>
        <end position="311"/>
    </location>
</feature>
<dbReference type="GO" id="GO:0034045">
    <property type="term" value="C:phagophore assembly site membrane"/>
    <property type="evidence" value="ECO:0007669"/>
    <property type="project" value="TreeGrafter"/>
</dbReference>
<dbReference type="GO" id="GO:0010506">
    <property type="term" value="P:regulation of autophagy"/>
    <property type="evidence" value="ECO:0007669"/>
    <property type="project" value="InterPro"/>
</dbReference>
<dbReference type="GO" id="GO:0005829">
    <property type="term" value="C:cytosol"/>
    <property type="evidence" value="ECO:0007669"/>
    <property type="project" value="TreeGrafter"/>
</dbReference>
<dbReference type="EMBL" id="CBTN010000013">
    <property type="protein sequence ID" value="CDH52369.1"/>
    <property type="molecule type" value="Genomic_DNA"/>
</dbReference>
<keyword evidence="3 6" id="KW-0547">Nucleotide-binding</keyword>
<dbReference type="InterPro" id="IPR045269">
    <property type="entry name" value="Atg1-like"/>
</dbReference>
<evidence type="ECO:0000256" key="4">
    <source>
        <dbReference type="ARBA" id="ARBA00022777"/>
    </source>
</evidence>
<dbReference type="Proteomes" id="UP000027586">
    <property type="component" value="Unassembled WGS sequence"/>
</dbReference>
<evidence type="ECO:0000256" key="2">
    <source>
        <dbReference type="ARBA" id="ARBA00022679"/>
    </source>
</evidence>
<dbReference type="InterPro" id="IPR011009">
    <property type="entry name" value="Kinase-like_dom_sf"/>
</dbReference>
<organism evidence="8 9">
    <name type="scientific">Lichtheimia corymbifera JMRC:FSU:9682</name>
    <dbReference type="NCBI Taxonomy" id="1263082"/>
    <lineage>
        <taxon>Eukaryota</taxon>
        <taxon>Fungi</taxon>
        <taxon>Fungi incertae sedis</taxon>
        <taxon>Mucoromycota</taxon>
        <taxon>Mucoromycotina</taxon>
        <taxon>Mucoromycetes</taxon>
        <taxon>Mucorales</taxon>
        <taxon>Lichtheimiaceae</taxon>
        <taxon>Lichtheimia</taxon>
    </lineage>
</organism>
<dbReference type="STRING" id="1263082.A0A068RQS0"/>
<dbReference type="VEuPathDB" id="FungiDB:LCOR_03849.1"/>
<keyword evidence="4" id="KW-0418">Kinase</keyword>
<dbReference type="GO" id="GO:0061709">
    <property type="term" value="P:reticulophagy"/>
    <property type="evidence" value="ECO:0007669"/>
    <property type="project" value="TreeGrafter"/>
</dbReference>
<reference evidence="8" key="1">
    <citation type="submission" date="2013-08" db="EMBL/GenBank/DDBJ databases">
        <title>Gene expansion shapes genome architecture in the human pathogen Lichtheimia corymbifera: an evolutionary genomics analysis in the ancient terrestrial Mucorales (Mucoromycotina).</title>
        <authorList>
            <person name="Schwartze V.U."/>
            <person name="Winter S."/>
            <person name="Shelest E."/>
            <person name="Marcet-Houben M."/>
            <person name="Horn F."/>
            <person name="Wehner S."/>
            <person name="Hoffmann K."/>
            <person name="Riege K."/>
            <person name="Sammeth M."/>
            <person name="Nowrousian M."/>
            <person name="Valiante V."/>
            <person name="Linde J."/>
            <person name="Jacobsen I.D."/>
            <person name="Marz M."/>
            <person name="Brakhage A.A."/>
            <person name="Gabaldon T."/>
            <person name="Bocker S."/>
            <person name="Voigt K."/>
        </authorList>
    </citation>
    <scope>NUCLEOTIDE SEQUENCE [LARGE SCALE GENOMIC DNA]</scope>
    <source>
        <strain evidence="8">FSU 9682</strain>
    </source>
</reference>
<keyword evidence="2" id="KW-0808">Transferase</keyword>
<dbReference type="PANTHER" id="PTHR24348:SF22">
    <property type="entry name" value="NON-SPECIFIC SERINE_THREONINE PROTEIN KINASE"/>
    <property type="match status" value="1"/>
</dbReference>
<keyword evidence="5 6" id="KW-0067">ATP-binding</keyword>
<dbReference type="Pfam" id="PF00069">
    <property type="entry name" value="Pkinase"/>
    <property type="match status" value="1"/>
</dbReference>
<dbReference type="PROSITE" id="PS50011">
    <property type="entry name" value="PROTEIN_KINASE_DOM"/>
    <property type="match status" value="1"/>
</dbReference>
<gene>
    <name evidence="8" type="ORF">LCOR_03849.1</name>
</gene>
<dbReference type="EC" id="2.7.11.1" evidence="1"/>
<proteinExistence type="predicted"/>
<protein>
    <recommendedName>
        <fullName evidence="1">non-specific serine/threonine protein kinase</fullName>
        <ecNumber evidence="1">2.7.11.1</ecNumber>
    </recommendedName>
</protein>
<comment type="caution">
    <text evidence="8">The sequence shown here is derived from an EMBL/GenBank/DDBJ whole genome shotgun (WGS) entry which is preliminary data.</text>
</comment>
<accession>A0A068RQS0</accession>
<evidence type="ECO:0000256" key="6">
    <source>
        <dbReference type="PROSITE-ProRule" id="PRU10141"/>
    </source>
</evidence>
<dbReference type="GO" id="GO:0004674">
    <property type="term" value="F:protein serine/threonine kinase activity"/>
    <property type="evidence" value="ECO:0007669"/>
    <property type="project" value="UniProtKB-EC"/>
</dbReference>
<dbReference type="PANTHER" id="PTHR24348">
    <property type="entry name" value="SERINE/THREONINE-PROTEIN KINASE UNC-51-RELATED"/>
    <property type="match status" value="1"/>
</dbReference>
<dbReference type="GO" id="GO:0034727">
    <property type="term" value="P:piecemeal microautophagy of the nucleus"/>
    <property type="evidence" value="ECO:0007669"/>
    <property type="project" value="TreeGrafter"/>
</dbReference>
<evidence type="ECO:0000256" key="5">
    <source>
        <dbReference type="ARBA" id="ARBA00022840"/>
    </source>
</evidence>
<dbReference type="GO" id="GO:0042594">
    <property type="term" value="P:response to starvation"/>
    <property type="evidence" value="ECO:0007669"/>
    <property type="project" value="TreeGrafter"/>
</dbReference>
<dbReference type="SUPFAM" id="SSF56112">
    <property type="entry name" value="Protein kinase-like (PK-like)"/>
    <property type="match status" value="1"/>
</dbReference>
<feature type="binding site" evidence="6">
    <location>
        <position position="58"/>
    </location>
    <ligand>
        <name>ATP</name>
        <dbReference type="ChEBI" id="CHEBI:30616"/>
    </ligand>
</feature>
<evidence type="ECO:0000256" key="3">
    <source>
        <dbReference type="ARBA" id="ARBA00022741"/>
    </source>
</evidence>
<dbReference type="GO" id="GO:0005776">
    <property type="term" value="C:autophagosome"/>
    <property type="evidence" value="ECO:0007669"/>
    <property type="project" value="TreeGrafter"/>
</dbReference>
<evidence type="ECO:0000259" key="7">
    <source>
        <dbReference type="PROSITE" id="PS50011"/>
    </source>
</evidence>
<dbReference type="GO" id="GO:0000045">
    <property type="term" value="P:autophagosome assembly"/>
    <property type="evidence" value="ECO:0007669"/>
    <property type="project" value="TreeGrafter"/>
</dbReference>
<evidence type="ECO:0000313" key="8">
    <source>
        <dbReference type="EMBL" id="CDH52369.1"/>
    </source>
</evidence>
<dbReference type="PROSITE" id="PS00107">
    <property type="entry name" value="PROTEIN_KINASE_ATP"/>
    <property type="match status" value="1"/>
</dbReference>
<dbReference type="GO" id="GO:0005524">
    <property type="term" value="F:ATP binding"/>
    <property type="evidence" value="ECO:0007669"/>
    <property type="project" value="UniProtKB-UniRule"/>
</dbReference>
<keyword evidence="9" id="KW-1185">Reference proteome</keyword>
<name>A0A068RQS0_9FUNG</name>
<sequence>MDWHQRLIPSLCQPPPLLLDTEHRKSVDSYGVPSGRVGHGSNGVVVVYKRGSALYAIKRFHLRRRENLREYMKRVNSEFCIASTVSNHANIVRTFDLAIYEGNYCAVMEYCSGGDLFQSIKAMRMTHDHERDCSFKQLMQGLCFLHSIGVAHRDIKPENLLWTRDGCLKIGDFGTAQVFRSPYNNNSVVATTTRSSSSTVMHDGGGGDIVGSRPYMAVELVRNKTITKPDATDVWSAAIVLYCLYRHGLPWNLASARHDVGFRAFVKSGGENFVLFHQLTNKSIRRILCRMLDLDASKRISAQAVLDDPWCKSIMVCHNGVDHAQRRHRHSVYA</sequence>
<evidence type="ECO:0000256" key="1">
    <source>
        <dbReference type="ARBA" id="ARBA00012513"/>
    </source>
</evidence>
<dbReference type="GO" id="GO:0000422">
    <property type="term" value="P:autophagy of mitochondrion"/>
    <property type="evidence" value="ECO:0007669"/>
    <property type="project" value="TreeGrafter"/>
</dbReference>
<dbReference type="OrthoDB" id="6513151at2759"/>
<evidence type="ECO:0000313" key="9">
    <source>
        <dbReference type="Proteomes" id="UP000027586"/>
    </source>
</evidence>
<dbReference type="InterPro" id="IPR000719">
    <property type="entry name" value="Prot_kinase_dom"/>
</dbReference>